<dbReference type="InterPro" id="IPR036291">
    <property type="entry name" value="NAD(P)-bd_dom_sf"/>
</dbReference>
<reference evidence="4 5" key="1">
    <citation type="submission" date="2006-06" db="EMBL/GenBank/DDBJ databases">
        <title>Complete sequence of Rubrobacter xylanophilus DSM 9941.</title>
        <authorList>
            <consortium name="US DOE Joint Genome Institute"/>
            <person name="Copeland A."/>
            <person name="Lucas S."/>
            <person name="Lapidus A."/>
            <person name="Barry K."/>
            <person name="Detter J.C."/>
            <person name="Glavina del Rio T."/>
            <person name="Hammon N."/>
            <person name="Israni S."/>
            <person name="Dalin E."/>
            <person name="Tice H."/>
            <person name="Pitluck S."/>
            <person name="Munk A.C."/>
            <person name="Brettin T."/>
            <person name="Bruce D."/>
            <person name="Han C."/>
            <person name="Tapia R."/>
            <person name="Gilna P."/>
            <person name="Schmutz J."/>
            <person name="Larimer F."/>
            <person name="Land M."/>
            <person name="Hauser L."/>
            <person name="Kyrpides N."/>
            <person name="Lykidis A."/>
            <person name="da Costa M.S."/>
            <person name="Rainey F.A."/>
            <person name="Empadinhas N."/>
            <person name="Jolivet E."/>
            <person name="Battista J.R."/>
            <person name="Richardson P."/>
        </authorList>
    </citation>
    <scope>NUCLEOTIDE SEQUENCE [LARGE SCALE GENOMIC DNA]</scope>
    <source>
        <strain evidence="5">DSM 9941 / NBRC 16129 / PRD-1</strain>
    </source>
</reference>
<dbReference type="KEGG" id="rxy:Rxyl_0631"/>
<evidence type="ECO:0000256" key="2">
    <source>
        <dbReference type="ARBA" id="ARBA00023002"/>
    </source>
</evidence>
<dbReference type="CDD" id="cd05233">
    <property type="entry name" value="SDR_c"/>
    <property type="match status" value="1"/>
</dbReference>
<dbReference type="GO" id="GO:0016616">
    <property type="term" value="F:oxidoreductase activity, acting on the CH-OH group of donors, NAD or NADP as acceptor"/>
    <property type="evidence" value="ECO:0007669"/>
    <property type="project" value="TreeGrafter"/>
</dbReference>
<evidence type="ECO:0000313" key="5">
    <source>
        <dbReference type="Proteomes" id="UP000006637"/>
    </source>
</evidence>
<feature type="domain" description="Ketoreductase" evidence="3">
    <location>
        <begin position="7"/>
        <end position="175"/>
    </location>
</feature>
<evidence type="ECO:0000259" key="3">
    <source>
        <dbReference type="SMART" id="SM00822"/>
    </source>
</evidence>
<sequence>MPEPKERVAVVTGAARGIGRRVALELAARGYAVAANDLRAPGATLEELEGVGARALALPGDVADERAVRGMVRAVEEAFGRVDVLVNNAGISLIKPAEETTPAEWRRVVEVNLTGPFLTCRYFGFLMLRQGSGSIVNVSSVAGLLGISDRAAYNASKHGLVGLTRTLAAEWGGRGVRVNAVCPGWVKTEMDAEDQAGGGYTDEDIAGRTPMGRFATPEDVAAAVAFLADSGQSGYVNGHALSVDGGWYADGSWESLRRRKQAPSP</sequence>
<dbReference type="PANTHER" id="PTHR42760">
    <property type="entry name" value="SHORT-CHAIN DEHYDROGENASES/REDUCTASES FAMILY MEMBER"/>
    <property type="match status" value="1"/>
</dbReference>
<gene>
    <name evidence="4" type="ordered locus">Rxyl_0631</name>
</gene>
<dbReference type="InterPro" id="IPR057326">
    <property type="entry name" value="KR_dom"/>
</dbReference>
<organism evidence="4 5">
    <name type="scientific">Rubrobacter xylanophilus (strain DSM 9941 / JCM 11954 / NBRC 16129 / PRD-1)</name>
    <dbReference type="NCBI Taxonomy" id="266117"/>
    <lineage>
        <taxon>Bacteria</taxon>
        <taxon>Bacillati</taxon>
        <taxon>Actinomycetota</taxon>
        <taxon>Rubrobacteria</taxon>
        <taxon>Rubrobacterales</taxon>
        <taxon>Rubrobacteraceae</taxon>
        <taxon>Rubrobacter</taxon>
    </lineage>
</organism>
<dbReference type="Pfam" id="PF13561">
    <property type="entry name" value="adh_short_C2"/>
    <property type="match status" value="1"/>
</dbReference>
<dbReference type="RefSeq" id="WP_011563619.1">
    <property type="nucleotide sequence ID" value="NC_008148.1"/>
</dbReference>
<dbReference type="Proteomes" id="UP000006637">
    <property type="component" value="Chromosome"/>
</dbReference>
<dbReference type="AlphaFoldDB" id="Q1AYC7"/>
<dbReference type="NCBIfam" id="NF009466">
    <property type="entry name" value="PRK12826.1-2"/>
    <property type="match status" value="1"/>
</dbReference>
<dbReference type="PROSITE" id="PS00061">
    <property type="entry name" value="ADH_SHORT"/>
    <property type="match status" value="1"/>
</dbReference>
<dbReference type="HOGENOM" id="CLU_010194_1_2_11"/>
<dbReference type="PRINTS" id="PR00080">
    <property type="entry name" value="SDRFAMILY"/>
</dbReference>
<dbReference type="PhylomeDB" id="Q1AYC7"/>
<keyword evidence="2" id="KW-0560">Oxidoreductase</keyword>
<dbReference type="SMART" id="SM00822">
    <property type="entry name" value="PKS_KR"/>
    <property type="match status" value="1"/>
</dbReference>
<name>Q1AYC7_RUBXD</name>
<dbReference type="InterPro" id="IPR002347">
    <property type="entry name" value="SDR_fam"/>
</dbReference>
<keyword evidence="5" id="KW-1185">Reference proteome</keyword>
<dbReference type="Gene3D" id="3.40.50.720">
    <property type="entry name" value="NAD(P)-binding Rossmann-like Domain"/>
    <property type="match status" value="1"/>
</dbReference>
<evidence type="ECO:0000256" key="1">
    <source>
        <dbReference type="ARBA" id="ARBA00006484"/>
    </source>
</evidence>
<dbReference type="PRINTS" id="PR00081">
    <property type="entry name" value="GDHRDH"/>
</dbReference>
<dbReference type="eggNOG" id="COG1028">
    <property type="taxonomic scope" value="Bacteria"/>
</dbReference>
<dbReference type="FunFam" id="3.40.50.720:FF:000084">
    <property type="entry name" value="Short-chain dehydrogenase reductase"/>
    <property type="match status" value="1"/>
</dbReference>
<evidence type="ECO:0000313" key="4">
    <source>
        <dbReference type="EMBL" id="ABG03601.1"/>
    </source>
</evidence>
<dbReference type="NCBIfam" id="NF005559">
    <property type="entry name" value="PRK07231.1"/>
    <property type="match status" value="1"/>
</dbReference>
<comment type="similarity">
    <text evidence="1">Belongs to the short-chain dehydrogenases/reductases (SDR) family.</text>
</comment>
<dbReference type="InterPro" id="IPR020904">
    <property type="entry name" value="Sc_DH/Rdtase_CS"/>
</dbReference>
<dbReference type="EMBL" id="CP000386">
    <property type="protein sequence ID" value="ABG03601.1"/>
    <property type="molecule type" value="Genomic_DNA"/>
</dbReference>
<protein>
    <submittedName>
        <fullName evidence="4">Short-chain dehydrogenase/reductase SDR</fullName>
    </submittedName>
</protein>
<accession>Q1AYC7</accession>
<dbReference type="STRING" id="266117.Rxyl_0631"/>
<dbReference type="SUPFAM" id="SSF51735">
    <property type="entry name" value="NAD(P)-binding Rossmann-fold domains"/>
    <property type="match status" value="1"/>
</dbReference>
<proteinExistence type="inferred from homology"/>
<dbReference type="OrthoDB" id="517007at2"/>